<dbReference type="GO" id="GO:0004709">
    <property type="term" value="F:MAP kinase kinase kinase activity"/>
    <property type="evidence" value="ECO:0007669"/>
    <property type="project" value="TreeGrafter"/>
</dbReference>
<evidence type="ECO:0000256" key="3">
    <source>
        <dbReference type="ARBA" id="ARBA00022679"/>
    </source>
</evidence>
<keyword evidence="5 8" id="KW-0418">Kinase</keyword>
<dbReference type="GO" id="GO:0005737">
    <property type="term" value="C:cytoplasm"/>
    <property type="evidence" value="ECO:0007669"/>
    <property type="project" value="TreeGrafter"/>
</dbReference>
<evidence type="ECO:0000256" key="6">
    <source>
        <dbReference type="ARBA" id="ARBA00022840"/>
    </source>
</evidence>
<evidence type="ECO:0000256" key="7">
    <source>
        <dbReference type="SAM" id="MobiDB-lite"/>
    </source>
</evidence>
<keyword evidence="9" id="KW-1185">Reference proteome</keyword>
<dbReference type="GO" id="GO:0005524">
    <property type="term" value="F:ATP binding"/>
    <property type="evidence" value="ECO:0007669"/>
    <property type="project" value="UniProtKB-KW"/>
</dbReference>
<organism evidence="8 9">
    <name type="scientific">Musa troglodytarum</name>
    <name type="common">fe'i banana</name>
    <dbReference type="NCBI Taxonomy" id="320322"/>
    <lineage>
        <taxon>Eukaryota</taxon>
        <taxon>Viridiplantae</taxon>
        <taxon>Streptophyta</taxon>
        <taxon>Embryophyta</taxon>
        <taxon>Tracheophyta</taxon>
        <taxon>Spermatophyta</taxon>
        <taxon>Magnoliopsida</taxon>
        <taxon>Liliopsida</taxon>
        <taxon>Zingiberales</taxon>
        <taxon>Musaceae</taxon>
        <taxon>Musa</taxon>
    </lineage>
</organism>
<dbReference type="PANTHER" id="PTHR48016:SF29">
    <property type="entry name" value="MITOGEN-ACTIVATED PROTEIN KINASE KINASE KINASE 1-RELATED"/>
    <property type="match status" value="1"/>
</dbReference>
<dbReference type="SUPFAM" id="SSF56112">
    <property type="entry name" value="Protein kinase-like (PK-like)"/>
    <property type="match status" value="1"/>
</dbReference>
<feature type="compositionally biased region" description="Basic residues" evidence="7">
    <location>
        <begin position="11"/>
        <end position="20"/>
    </location>
</feature>
<feature type="region of interest" description="Disordered" evidence="7">
    <location>
        <begin position="41"/>
        <end position="62"/>
    </location>
</feature>
<dbReference type="InterPro" id="IPR050538">
    <property type="entry name" value="MAP_kinase_kinase_kinase"/>
</dbReference>
<comment type="similarity">
    <text evidence="1">Belongs to the protein kinase superfamily. STE Ser/Thr protein kinase family. MAP kinase kinase kinase subfamily.</text>
</comment>
<evidence type="ECO:0000256" key="1">
    <source>
        <dbReference type="ARBA" id="ARBA00006529"/>
    </source>
</evidence>
<dbReference type="EMBL" id="CP097502">
    <property type="protein sequence ID" value="URD73051.1"/>
    <property type="molecule type" value="Genomic_DNA"/>
</dbReference>
<dbReference type="Gene3D" id="1.10.510.10">
    <property type="entry name" value="Transferase(Phosphotransferase) domain 1"/>
    <property type="match status" value="1"/>
</dbReference>
<dbReference type="OrthoDB" id="633533at2759"/>
<dbReference type="InterPro" id="IPR011009">
    <property type="entry name" value="Kinase-like_dom_sf"/>
</dbReference>
<keyword evidence="3" id="KW-0808">Transferase</keyword>
<feature type="compositionally biased region" description="Basic and acidic residues" evidence="7">
    <location>
        <begin position="41"/>
        <end position="50"/>
    </location>
</feature>
<name>A0A9E7J9S3_9LILI</name>
<proteinExistence type="inferred from homology"/>
<evidence type="ECO:0000256" key="5">
    <source>
        <dbReference type="ARBA" id="ARBA00022777"/>
    </source>
</evidence>
<feature type="region of interest" description="Disordered" evidence="7">
    <location>
        <begin position="1"/>
        <end position="20"/>
    </location>
</feature>
<keyword evidence="6" id="KW-0067">ATP-binding</keyword>
<evidence type="ECO:0000256" key="4">
    <source>
        <dbReference type="ARBA" id="ARBA00022741"/>
    </source>
</evidence>
<keyword evidence="4" id="KW-0547">Nucleotide-binding</keyword>
<keyword evidence="2" id="KW-0723">Serine/threonine-protein kinase</keyword>
<dbReference type="PANTHER" id="PTHR48016">
    <property type="entry name" value="MAP KINASE KINASE KINASE SSK2-RELATED-RELATED"/>
    <property type="match status" value="1"/>
</dbReference>
<protein>
    <submittedName>
        <fullName evidence="8">Mitogen-activated protein kinase kinase kinase</fullName>
    </submittedName>
</protein>
<sequence length="209" mass="24079">MKRWENEQGGRGRKKRSQWMKRRKVDLQAYLLVVHGERGKMDNNRGKMSEEGSQIRPLNSVINPRRSYGPAADIWSLGCTVLEMLTRQIPYPNLEWTQALYRIGHGEQPSIPSSLSKDALFKQKSSTDEFGQDSFKPSPYFESKRKIKQRGVAMFSSLILSQDDKEETTVLLHINTSEMDPHELPELQPRMAIKYTPPARCRWRSSGIG</sequence>
<reference evidence="8" key="1">
    <citation type="submission" date="2022-05" db="EMBL/GenBank/DDBJ databases">
        <title>The Musa troglodytarum L. genome provides insights into the mechanism of non-climacteric behaviour and enrichment of carotenoids.</title>
        <authorList>
            <person name="Wang J."/>
        </authorList>
    </citation>
    <scope>NUCLEOTIDE SEQUENCE</scope>
    <source>
        <tissue evidence="8">Leaf</tissue>
    </source>
</reference>
<accession>A0A9E7J9S3</accession>
<evidence type="ECO:0000256" key="2">
    <source>
        <dbReference type="ARBA" id="ARBA00022527"/>
    </source>
</evidence>
<dbReference type="Proteomes" id="UP001055439">
    <property type="component" value="Chromosome 1"/>
</dbReference>
<dbReference type="AlphaFoldDB" id="A0A9E7J9S3"/>
<evidence type="ECO:0000313" key="9">
    <source>
        <dbReference type="Proteomes" id="UP001055439"/>
    </source>
</evidence>
<gene>
    <name evidence="8" type="ORF">MUK42_36627</name>
</gene>
<evidence type="ECO:0000313" key="8">
    <source>
        <dbReference type="EMBL" id="URD73051.1"/>
    </source>
</evidence>
<feature type="compositionally biased region" description="Basic and acidic residues" evidence="7">
    <location>
        <begin position="1"/>
        <end position="10"/>
    </location>
</feature>